<dbReference type="OrthoDB" id="10182828at2759"/>
<dbReference type="AlphaFoldDB" id="A0A3M7P900"/>
<proteinExistence type="predicted"/>
<comment type="caution">
    <text evidence="1">The sequence shown here is derived from an EMBL/GenBank/DDBJ whole genome shotgun (WGS) entry which is preliminary data.</text>
</comment>
<name>A0A3M7P900_BRAPC</name>
<dbReference type="Proteomes" id="UP000276133">
    <property type="component" value="Unassembled WGS sequence"/>
</dbReference>
<dbReference type="EMBL" id="REGN01012371">
    <property type="protein sequence ID" value="RMZ95571.1"/>
    <property type="molecule type" value="Genomic_DNA"/>
</dbReference>
<evidence type="ECO:0000313" key="1">
    <source>
        <dbReference type="EMBL" id="RMZ95571.1"/>
    </source>
</evidence>
<keyword evidence="2" id="KW-1185">Reference proteome</keyword>
<organism evidence="1 2">
    <name type="scientific">Brachionus plicatilis</name>
    <name type="common">Marine rotifer</name>
    <name type="synonym">Brachionus muelleri</name>
    <dbReference type="NCBI Taxonomy" id="10195"/>
    <lineage>
        <taxon>Eukaryota</taxon>
        <taxon>Metazoa</taxon>
        <taxon>Spiralia</taxon>
        <taxon>Gnathifera</taxon>
        <taxon>Rotifera</taxon>
        <taxon>Eurotatoria</taxon>
        <taxon>Monogononta</taxon>
        <taxon>Pseudotrocha</taxon>
        <taxon>Ploima</taxon>
        <taxon>Brachionidae</taxon>
        <taxon>Brachionus</taxon>
    </lineage>
</organism>
<gene>
    <name evidence="1" type="ORF">BpHYR1_013101</name>
</gene>
<reference evidence="1 2" key="1">
    <citation type="journal article" date="2018" name="Sci. Rep.">
        <title>Genomic signatures of local adaptation to the degree of environmental predictability in rotifers.</title>
        <authorList>
            <person name="Franch-Gras L."/>
            <person name="Hahn C."/>
            <person name="Garcia-Roger E.M."/>
            <person name="Carmona M.J."/>
            <person name="Serra M."/>
            <person name="Gomez A."/>
        </authorList>
    </citation>
    <scope>NUCLEOTIDE SEQUENCE [LARGE SCALE GENOMIC DNA]</scope>
    <source>
        <strain evidence="1">HYR1</strain>
    </source>
</reference>
<evidence type="ECO:0000313" key="2">
    <source>
        <dbReference type="Proteomes" id="UP000276133"/>
    </source>
</evidence>
<protein>
    <submittedName>
        <fullName evidence="1">Uncharacterized protein</fullName>
    </submittedName>
</protein>
<sequence>MGNGKTYPPFLILETSGLIEHVHKPYILSEDEYLKRGNCVGFARFQNFNKHDDIVRFLLNKEFADWAAVTNVEAKNIVAAIDLTAELKNEKDWAEQIA</sequence>
<accession>A0A3M7P900</accession>